<organism evidence="1 2">
    <name type="scientific">Georgenia daeguensis</name>
    <dbReference type="NCBI Taxonomy" id="908355"/>
    <lineage>
        <taxon>Bacteria</taxon>
        <taxon>Bacillati</taxon>
        <taxon>Actinomycetota</taxon>
        <taxon>Actinomycetes</taxon>
        <taxon>Micrococcales</taxon>
        <taxon>Bogoriellaceae</taxon>
        <taxon>Georgenia</taxon>
    </lineage>
</organism>
<reference evidence="2" key="1">
    <citation type="journal article" date="2019" name="Int. J. Syst. Evol. Microbiol.">
        <title>The Global Catalogue of Microorganisms (GCM) 10K type strain sequencing project: providing services to taxonomists for standard genome sequencing and annotation.</title>
        <authorList>
            <consortium name="The Broad Institute Genomics Platform"/>
            <consortium name="The Broad Institute Genome Sequencing Center for Infectious Disease"/>
            <person name="Wu L."/>
            <person name="Ma J."/>
        </authorList>
    </citation>
    <scope>NUCLEOTIDE SEQUENCE [LARGE SCALE GENOMIC DNA]</scope>
    <source>
        <strain evidence="2">JCM 17459</strain>
    </source>
</reference>
<accession>A0ABP8EWM4</accession>
<gene>
    <name evidence="1" type="ORF">GCM10022262_27440</name>
</gene>
<name>A0ABP8EWM4_9MICO</name>
<dbReference type="InterPro" id="IPR019587">
    <property type="entry name" value="Polyketide_cyclase/dehydratase"/>
</dbReference>
<evidence type="ECO:0000313" key="2">
    <source>
        <dbReference type="Proteomes" id="UP001499841"/>
    </source>
</evidence>
<dbReference type="Gene3D" id="3.30.530.20">
    <property type="match status" value="1"/>
</dbReference>
<proteinExistence type="predicted"/>
<evidence type="ECO:0008006" key="3">
    <source>
        <dbReference type="Google" id="ProtNLM"/>
    </source>
</evidence>
<dbReference type="SUPFAM" id="SSF55961">
    <property type="entry name" value="Bet v1-like"/>
    <property type="match status" value="1"/>
</dbReference>
<keyword evidence="2" id="KW-1185">Reference proteome</keyword>
<protein>
    <recommendedName>
        <fullName evidence="3">Polyketide cyclase</fullName>
    </recommendedName>
</protein>
<dbReference type="Pfam" id="PF10604">
    <property type="entry name" value="Polyketide_cyc2"/>
    <property type="match status" value="1"/>
</dbReference>
<comment type="caution">
    <text evidence="1">The sequence shown here is derived from an EMBL/GenBank/DDBJ whole genome shotgun (WGS) entry which is preliminary data.</text>
</comment>
<evidence type="ECO:0000313" key="1">
    <source>
        <dbReference type="EMBL" id="GAA4288384.1"/>
    </source>
</evidence>
<sequence>MWEVLADPTRWPERTPSMTSVELLDGGPLGPDARVRISQPRLPVMVWRVVAWRPGESFVWAASSPGVRTVATHTVVPVGERHSRLLLGVFHHGPLAPLARLLTGRLTCRYIGMEAAGHKAAAEAVANPGTGTPRPR</sequence>
<dbReference type="Proteomes" id="UP001499841">
    <property type="component" value="Unassembled WGS sequence"/>
</dbReference>
<dbReference type="InterPro" id="IPR023393">
    <property type="entry name" value="START-like_dom_sf"/>
</dbReference>
<dbReference type="EMBL" id="BAABBA010000013">
    <property type="protein sequence ID" value="GAA4288384.1"/>
    <property type="molecule type" value="Genomic_DNA"/>
</dbReference>